<proteinExistence type="predicted"/>
<name>A0A7J6B1H5_AMEME</name>
<reference evidence="2 3" key="1">
    <citation type="submission" date="2020-02" db="EMBL/GenBank/DDBJ databases">
        <title>A chromosome-scale genome assembly of the black bullhead catfish (Ameiurus melas).</title>
        <authorList>
            <person name="Wen M."/>
            <person name="Zham M."/>
            <person name="Cabau C."/>
            <person name="Klopp C."/>
            <person name="Donnadieu C."/>
            <person name="Roques C."/>
            <person name="Bouchez O."/>
            <person name="Lampietro C."/>
            <person name="Jouanno E."/>
            <person name="Herpin A."/>
            <person name="Louis A."/>
            <person name="Berthelot C."/>
            <person name="Parey E."/>
            <person name="Roest-Crollius H."/>
            <person name="Braasch I."/>
            <person name="Postlethwait J."/>
            <person name="Robinson-Rechavi M."/>
            <person name="Echchiki A."/>
            <person name="Begum T."/>
            <person name="Montfort J."/>
            <person name="Schartl M."/>
            <person name="Bobe J."/>
            <person name="Guiguen Y."/>
        </authorList>
    </citation>
    <scope>NUCLEOTIDE SEQUENCE [LARGE SCALE GENOMIC DNA]</scope>
    <source>
        <strain evidence="2">M_S1</strain>
        <tissue evidence="2">Blood</tissue>
    </source>
</reference>
<dbReference type="SUPFAM" id="SSF50494">
    <property type="entry name" value="Trypsin-like serine proteases"/>
    <property type="match status" value="1"/>
</dbReference>
<dbReference type="InterPro" id="IPR009003">
    <property type="entry name" value="Peptidase_S1_PA"/>
</dbReference>
<keyword evidence="3" id="KW-1185">Reference proteome</keyword>
<keyword evidence="1" id="KW-0520">NAD</keyword>
<evidence type="ECO:0000256" key="1">
    <source>
        <dbReference type="ARBA" id="ARBA00023027"/>
    </source>
</evidence>
<dbReference type="InterPro" id="IPR043504">
    <property type="entry name" value="Peptidase_S1_PA_chymotrypsin"/>
</dbReference>
<dbReference type="Gene3D" id="2.40.10.10">
    <property type="entry name" value="Trypsin-like serine proteases"/>
    <property type="match status" value="2"/>
</dbReference>
<comment type="caution">
    <text evidence="2">The sequence shown here is derived from an EMBL/GenBank/DDBJ whole genome shotgun (WGS) entry which is preliminary data.</text>
</comment>
<evidence type="ECO:0008006" key="4">
    <source>
        <dbReference type="Google" id="ProtNLM"/>
    </source>
</evidence>
<evidence type="ECO:0000313" key="3">
    <source>
        <dbReference type="Proteomes" id="UP000593565"/>
    </source>
</evidence>
<gene>
    <name evidence="2" type="ORF">AMELA_G00071800</name>
</gene>
<dbReference type="EMBL" id="JAAGNN010000006">
    <property type="protein sequence ID" value="KAF4087548.1"/>
    <property type="molecule type" value="Genomic_DNA"/>
</dbReference>
<dbReference type="InterPro" id="IPR018177">
    <property type="entry name" value="L-lactate_DH_AS"/>
</dbReference>
<sequence length="291" mass="33267">MDILKLNMIKSKRFICKRYAMSKSEFLLFINSLPSFKKKFFQKCLNKLNSMDGPVVYESGEIKIYDPSMRQEIRREIPCKIIIYNGKIIIRGLGCYYGCGYVLTALHVVKPLENVEILVAFPNGKCTLIYKAEFRESCNTDTDRDQTCIKLLGDISPLGDGLQNQVGEANESKSVYFYRKKRIFFIDIFPGGKFKKQDGKILEERSIYRSIFYCLLHPLCHRKQGEVLDETLDVFFISIVGEHGDSGSPVYNAKGELIGIYRGKHSDNGYGVCSRISPRFKPVNIQGTLQN</sequence>
<protein>
    <recommendedName>
        <fullName evidence="4">Serine protease</fullName>
    </recommendedName>
</protein>
<accession>A0A7J6B1H5</accession>
<dbReference type="PROSITE" id="PS00064">
    <property type="entry name" value="L_LDH"/>
    <property type="match status" value="1"/>
</dbReference>
<dbReference type="AlphaFoldDB" id="A0A7J6B1H5"/>
<dbReference type="Proteomes" id="UP000593565">
    <property type="component" value="Unassembled WGS sequence"/>
</dbReference>
<dbReference type="GO" id="GO:0004459">
    <property type="term" value="F:L-lactate dehydrogenase (NAD+) activity"/>
    <property type="evidence" value="ECO:0007669"/>
    <property type="project" value="InterPro"/>
</dbReference>
<evidence type="ECO:0000313" key="2">
    <source>
        <dbReference type="EMBL" id="KAF4087548.1"/>
    </source>
</evidence>
<organism evidence="2 3">
    <name type="scientific">Ameiurus melas</name>
    <name type="common">Black bullhead</name>
    <name type="synonym">Silurus melas</name>
    <dbReference type="NCBI Taxonomy" id="219545"/>
    <lineage>
        <taxon>Eukaryota</taxon>
        <taxon>Metazoa</taxon>
        <taxon>Chordata</taxon>
        <taxon>Craniata</taxon>
        <taxon>Vertebrata</taxon>
        <taxon>Euteleostomi</taxon>
        <taxon>Actinopterygii</taxon>
        <taxon>Neopterygii</taxon>
        <taxon>Teleostei</taxon>
        <taxon>Ostariophysi</taxon>
        <taxon>Siluriformes</taxon>
        <taxon>Ictaluridae</taxon>
        <taxon>Ameiurus</taxon>
    </lineage>
</organism>